<keyword evidence="1" id="KW-1133">Transmembrane helix</keyword>
<reference evidence="2 3" key="1">
    <citation type="submission" date="2024-06" db="EMBL/GenBank/DDBJ databases">
        <title>Genomics of switchgrass bacterial isolates.</title>
        <authorList>
            <person name="Shade A."/>
        </authorList>
    </citation>
    <scope>NUCLEOTIDE SEQUENCE [LARGE SCALE GENOMIC DNA]</scope>
    <source>
        <strain evidence="2 3">PvP084</strain>
    </source>
</reference>
<gene>
    <name evidence="2" type="ORF">ABIC20_003286</name>
</gene>
<keyword evidence="1" id="KW-0472">Membrane</keyword>
<feature type="transmembrane region" description="Helical" evidence="1">
    <location>
        <begin position="12"/>
        <end position="32"/>
    </location>
</feature>
<evidence type="ECO:0000256" key="1">
    <source>
        <dbReference type="SAM" id="Phobius"/>
    </source>
</evidence>
<name>A0ABV2NHL5_9HYPH</name>
<evidence type="ECO:0000313" key="3">
    <source>
        <dbReference type="Proteomes" id="UP001549119"/>
    </source>
</evidence>
<proteinExistence type="predicted"/>
<accession>A0ABV2NHL5</accession>
<keyword evidence="1" id="KW-0812">Transmembrane</keyword>
<organism evidence="2 3">
    <name type="scientific">Methylobacterium radiotolerans</name>
    <dbReference type="NCBI Taxonomy" id="31998"/>
    <lineage>
        <taxon>Bacteria</taxon>
        <taxon>Pseudomonadati</taxon>
        <taxon>Pseudomonadota</taxon>
        <taxon>Alphaproteobacteria</taxon>
        <taxon>Hyphomicrobiales</taxon>
        <taxon>Methylobacteriaceae</taxon>
        <taxon>Methylobacterium</taxon>
    </lineage>
</organism>
<sequence>MTKPITLTNRFADAVVTAAVALSLIMHAQVMILPPHFV</sequence>
<protein>
    <submittedName>
        <fullName evidence="2">Uncharacterized protein</fullName>
    </submittedName>
</protein>
<comment type="caution">
    <text evidence="2">The sequence shown here is derived from an EMBL/GenBank/DDBJ whole genome shotgun (WGS) entry which is preliminary data.</text>
</comment>
<dbReference type="Proteomes" id="UP001549119">
    <property type="component" value="Unassembled WGS sequence"/>
</dbReference>
<evidence type="ECO:0000313" key="2">
    <source>
        <dbReference type="EMBL" id="MET3865977.1"/>
    </source>
</evidence>
<dbReference type="EMBL" id="JBEPNW010000002">
    <property type="protein sequence ID" value="MET3865977.1"/>
    <property type="molecule type" value="Genomic_DNA"/>
</dbReference>
<keyword evidence="3" id="KW-1185">Reference proteome</keyword>